<evidence type="ECO:0000313" key="10">
    <source>
        <dbReference type="EMBL" id="KAF6022662.1"/>
    </source>
</evidence>
<feature type="binding site" evidence="6">
    <location>
        <position position="204"/>
    </location>
    <ligand>
        <name>ATP</name>
        <dbReference type="ChEBI" id="CHEBI:30616"/>
    </ligand>
</feature>
<accession>A0A7J7J8V1</accession>
<evidence type="ECO:0000256" key="5">
    <source>
        <dbReference type="ARBA" id="ARBA00023273"/>
    </source>
</evidence>
<dbReference type="InterPro" id="IPR034907">
    <property type="entry name" value="NDK-like_dom"/>
</dbReference>
<dbReference type="InterPro" id="IPR006602">
    <property type="entry name" value="DM10_dom"/>
</dbReference>
<evidence type="ECO:0000256" key="2">
    <source>
        <dbReference type="ARBA" id="ARBA00022490"/>
    </source>
</evidence>
<keyword evidence="8" id="KW-0418">Kinase</keyword>
<dbReference type="Proteomes" id="UP000593567">
    <property type="component" value="Unassembled WGS sequence"/>
</dbReference>
<organism evidence="10 11">
    <name type="scientific">Bugula neritina</name>
    <name type="common">Brown bryozoan</name>
    <name type="synonym">Sertularia neritina</name>
    <dbReference type="NCBI Taxonomy" id="10212"/>
    <lineage>
        <taxon>Eukaryota</taxon>
        <taxon>Metazoa</taxon>
        <taxon>Spiralia</taxon>
        <taxon>Lophotrochozoa</taxon>
        <taxon>Bryozoa</taxon>
        <taxon>Gymnolaemata</taxon>
        <taxon>Cheilostomatida</taxon>
        <taxon>Flustrina</taxon>
        <taxon>Buguloidea</taxon>
        <taxon>Bugulidae</taxon>
        <taxon>Bugula</taxon>
    </lineage>
</organism>
<dbReference type="Pfam" id="PF25364">
    <property type="entry name" value="PH_NDK7_N"/>
    <property type="match status" value="1"/>
</dbReference>
<keyword evidence="8" id="KW-0067">ATP-binding</keyword>
<dbReference type="PRINTS" id="PR01243">
    <property type="entry name" value="NUCDPKINASE"/>
</dbReference>
<evidence type="ECO:0000256" key="7">
    <source>
        <dbReference type="RuleBase" id="RU004011"/>
    </source>
</evidence>
<dbReference type="PROSITE" id="PS51336">
    <property type="entry name" value="DM10"/>
    <property type="match status" value="1"/>
</dbReference>
<feature type="binding site" evidence="6">
    <location>
        <position position="174"/>
    </location>
    <ligand>
        <name>ATP</name>
        <dbReference type="ChEBI" id="CHEBI:30616"/>
    </ligand>
</feature>
<dbReference type="EC" id="2.7.4.6" evidence="8"/>
<dbReference type="EMBL" id="VXIV02002818">
    <property type="protein sequence ID" value="KAF6022662.1"/>
    <property type="molecule type" value="Genomic_DNA"/>
</dbReference>
<keyword evidence="8" id="KW-0547">Nucleotide-binding</keyword>
<feature type="active site" description="Pros-phosphohistidine intermediate" evidence="6">
    <location>
        <position position="207"/>
    </location>
</feature>
<dbReference type="InterPro" id="IPR036850">
    <property type="entry name" value="NDK-like_dom_sf"/>
</dbReference>
<feature type="binding site" evidence="6">
    <location>
        <position position="146"/>
    </location>
    <ligand>
        <name>ATP</name>
        <dbReference type="ChEBI" id="CHEBI:30616"/>
    </ligand>
</feature>
<dbReference type="InterPro" id="IPR023005">
    <property type="entry name" value="Nucleoside_diP_kinase_AS"/>
</dbReference>
<dbReference type="InterPro" id="IPR057579">
    <property type="entry name" value="DM10_NDK7"/>
</dbReference>
<comment type="catalytic activity">
    <reaction evidence="8">
        <text>a 2'-deoxyribonucleoside 5'-diphosphate + ATP = a 2'-deoxyribonucleoside 5'-triphosphate + ADP</text>
        <dbReference type="Rhea" id="RHEA:44640"/>
        <dbReference type="ChEBI" id="CHEBI:30616"/>
        <dbReference type="ChEBI" id="CHEBI:61560"/>
        <dbReference type="ChEBI" id="CHEBI:73316"/>
        <dbReference type="ChEBI" id="CHEBI:456216"/>
        <dbReference type="EC" id="2.7.4.6"/>
    </reaction>
</comment>
<dbReference type="GO" id="GO:0016787">
    <property type="term" value="F:hydrolase activity"/>
    <property type="evidence" value="ECO:0007669"/>
    <property type="project" value="UniProtKB-KW"/>
</dbReference>
<comment type="caution">
    <text evidence="6">Lacks conserved residue(s) required for the propagation of feature annotation.</text>
</comment>
<dbReference type="Pfam" id="PF00334">
    <property type="entry name" value="NDK"/>
    <property type="match status" value="2"/>
</dbReference>
<dbReference type="AlphaFoldDB" id="A0A7J7J8V1"/>
<dbReference type="GO" id="GO:0006241">
    <property type="term" value="P:CTP biosynthetic process"/>
    <property type="evidence" value="ECO:0007669"/>
    <property type="project" value="InterPro"/>
</dbReference>
<sequence>MASTLDEKFAFEAEWYDPHACLIRKYQVLYYVTDSTVEIYDVKNRRQFLKRSKTEISLLDLYIGSTIAIHARQFKIVAYGDEYSRKALSSKKERTLGIIKPDVCDKFSQILEAIYDRGFKVTKMKMCQLSRSEAGQFYQEHQAKSFYNGLIQFMSSGPVIAFELIGEGAILNWRALIGPTDSATARSEAPASLRARFGTDNTRNACHGSDSEQSATREIEFFFPSKGVKRRSTATFTDCTLCVIKPHTVLAGNAGKIISEIKKAGFEVSALQMFNMERANAEEFYEIYKGVLQEYKDFHSRNVI</sequence>
<dbReference type="GO" id="GO:0005813">
    <property type="term" value="C:centrosome"/>
    <property type="evidence" value="ECO:0007669"/>
    <property type="project" value="TreeGrafter"/>
</dbReference>
<reference evidence="10" key="1">
    <citation type="submission" date="2020-06" db="EMBL/GenBank/DDBJ databases">
        <title>Draft genome of Bugula neritina, a colonial animal packing powerful symbionts and potential medicines.</title>
        <authorList>
            <person name="Rayko M."/>
        </authorList>
    </citation>
    <scope>NUCLEOTIDE SEQUENCE [LARGE SCALE GENOMIC DNA]</scope>
    <source>
        <strain evidence="10">Kwan_BN1</strain>
    </source>
</reference>
<keyword evidence="8" id="KW-0808">Transferase</keyword>
<comment type="subcellular location">
    <subcellularLocation>
        <location evidence="1">Cytoplasm</location>
        <location evidence="1">Cytoskeleton</location>
        <location evidence="1">Cilium axoneme</location>
    </subcellularLocation>
</comment>
<dbReference type="PROSITE" id="PS51374">
    <property type="entry name" value="NDPK_LIKE"/>
    <property type="match status" value="2"/>
</dbReference>
<keyword evidence="11" id="KW-1185">Reference proteome</keyword>
<evidence type="ECO:0000256" key="3">
    <source>
        <dbReference type="ARBA" id="ARBA00022801"/>
    </source>
</evidence>
<name>A0A7J7J8V1_BUGNE</name>
<comment type="caution">
    <text evidence="10">The sequence shown here is derived from an EMBL/GenBank/DDBJ whole genome shotgun (WGS) entry which is preliminary data.</text>
</comment>
<keyword evidence="3" id="KW-0378">Hydrolase</keyword>
<dbReference type="SMART" id="SM00562">
    <property type="entry name" value="NDK"/>
    <property type="match status" value="1"/>
</dbReference>
<evidence type="ECO:0000256" key="6">
    <source>
        <dbReference type="PROSITE-ProRule" id="PRU00706"/>
    </source>
</evidence>
<evidence type="ECO:0000256" key="4">
    <source>
        <dbReference type="ARBA" id="ARBA00023212"/>
    </source>
</evidence>
<protein>
    <recommendedName>
        <fullName evidence="8">Nucleoside diphosphate kinase</fullName>
        <ecNumber evidence="8">2.7.4.6</ecNumber>
    </recommendedName>
</protein>
<keyword evidence="4" id="KW-0206">Cytoskeleton</keyword>
<evidence type="ECO:0000313" key="11">
    <source>
        <dbReference type="Proteomes" id="UP000593567"/>
    </source>
</evidence>
<feature type="binding site" evidence="6">
    <location>
        <position position="100"/>
    </location>
    <ligand>
        <name>ATP</name>
        <dbReference type="ChEBI" id="CHEBI:30616"/>
    </ligand>
</feature>
<dbReference type="SUPFAM" id="SSF54919">
    <property type="entry name" value="Nucleoside diphosphate kinase, NDK"/>
    <property type="match status" value="2"/>
</dbReference>
<dbReference type="FunFam" id="3.30.70.141:FF:000010">
    <property type="entry name" value="Nucleoside diphosphate kinase 7"/>
    <property type="match status" value="1"/>
</dbReference>
<dbReference type="GO" id="GO:0005879">
    <property type="term" value="C:axonemal microtubule"/>
    <property type="evidence" value="ECO:0007669"/>
    <property type="project" value="TreeGrafter"/>
</dbReference>
<dbReference type="Gene3D" id="3.30.70.141">
    <property type="entry name" value="Nucleoside diphosphate kinase-like domain"/>
    <property type="match status" value="2"/>
</dbReference>
<gene>
    <name evidence="10" type="ORF">EB796_019029</name>
</gene>
<dbReference type="GO" id="GO:0006228">
    <property type="term" value="P:UTP biosynthetic process"/>
    <property type="evidence" value="ECO:0007669"/>
    <property type="project" value="InterPro"/>
</dbReference>
<dbReference type="GO" id="GO:0005524">
    <property type="term" value="F:ATP binding"/>
    <property type="evidence" value="ECO:0007669"/>
    <property type="project" value="UniProtKB-KW"/>
</dbReference>
<evidence type="ECO:0000256" key="1">
    <source>
        <dbReference type="ARBA" id="ARBA00004430"/>
    </source>
</evidence>
<keyword evidence="2" id="KW-0963">Cytoplasm</keyword>
<feature type="domain" description="DM10" evidence="9">
    <location>
        <begin position="5"/>
        <end position="92"/>
    </location>
</feature>
<dbReference type="PANTHER" id="PTHR43109">
    <property type="entry name" value="NUCLEOSIDE DIPHOSPHATE KINASE 7"/>
    <property type="match status" value="1"/>
</dbReference>
<evidence type="ECO:0000256" key="8">
    <source>
        <dbReference type="RuleBase" id="RU004013"/>
    </source>
</evidence>
<dbReference type="SMART" id="SM00676">
    <property type="entry name" value="DM10"/>
    <property type="match status" value="1"/>
</dbReference>
<evidence type="ECO:0000259" key="9">
    <source>
        <dbReference type="PROSITE" id="PS51336"/>
    </source>
</evidence>
<dbReference type="GO" id="GO:0006183">
    <property type="term" value="P:GTP biosynthetic process"/>
    <property type="evidence" value="ECO:0007669"/>
    <property type="project" value="InterPro"/>
</dbReference>
<dbReference type="PANTHER" id="PTHR43109:SF2">
    <property type="entry name" value="NUCLEOSIDE DIPHOSPHATE KINASE 7"/>
    <property type="match status" value="1"/>
</dbReference>
<dbReference type="Gene3D" id="2.30.29.170">
    <property type="match status" value="1"/>
</dbReference>
<dbReference type="OrthoDB" id="270127at2759"/>
<keyword evidence="5" id="KW-0966">Cell projection</keyword>
<comment type="similarity">
    <text evidence="6 7">Belongs to the NDK family.</text>
</comment>
<dbReference type="PROSITE" id="PS00469">
    <property type="entry name" value="NDPK"/>
    <property type="match status" value="1"/>
</dbReference>
<feature type="binding site" evidence="6">
    <location>
        <position position="194"/>
    </location>
    <ligand>
        <name>ATP</name>
        <dbReference type="ChEBI" id="CHEBI:30616"/>
    </ligand>
</feature>
<dbReference type="InterPro" id="IPR001564">
    <property type="entry name" value="Nucleoside_diP_kinase"/>
</dbReference>
<dbReference type="GO" id="GO:0004550">
    <property type="term" value="F:nucleoside diphosphate kinase activity"/>
    <property type="evidence" value="ECO:0007669"/>
    <property type="project" value="UniProtKB-EC"/>
</dbReference>
<feature type="binding site" evidence="6">
    <location>
        <position position="180"/>
    </location>
    <ligand>
        <name>ATP</name>
        <dbReference type="ChEBI" id="CHEBI:30616"/>
    </ligand>
</feature>
<proteinExistence type="inferred from homology"/>